<reference evidence="1 2" key="1">
    <citation type="submission" date="2017-05" db="EMBL/GenBank/DDBJ databases">
        <authorList>
            <person name="Song R."/>
            <person name="Chenine A.L."/>
            <person name="Ruprecht R.M."/>
        </authorList>
    </citation>
    <scope>NUCLEOTIDE SEQUENCE [LARGE SCALE GENOMIC DNA]</scope>
    <source>
        <strain evidence="1 2">CECT 8489</strain>
    </source>
</reference>
<protein>
    <submittedName>
        <fullName evidence="1">Uncharacterized protein</fullName>
    </submittedName>
</protein>
<evidence type="ECO:0000313" key="2">
    <source>
        <dbReference type="Proteomes" id="UP000201838"/>
    </source>
</evidence>
<dbReference type="EMBL" id="FXXQ01000001">
    <property type="protein sequence ID" value="SMX21969.1"/>
    <property type="molecule type" value="Genomic_DNA"/>
</dbReference>
<dbReference type="RefSeq" id="WP_093972452.1">
    <property type="nucleotide sequence ID" value="NZ_FXXQ01000001.1"/>
</dbReference>
<dbReference type="OrthoDB" id="1092674at2"/>
<dbReference type="Proteomes" id="UP000201838">
    <property type="component" value="Unassembled WGS sequence"/>
</dbReference>
<dbReference type="Pfam" id="PF20603">
    <property type="entry name" value="Bact_hydrolase"/>
    <property type="match status" value="1"/>
</dbReference>
<name>A0A238IUB1_9RHOB</name>
<gene>
    <name evidence="1" type="ORF">BOA8489_00056</name>
</gene>
<evidence type="ECO:0000313" key="1">
    <source>
        <dbReference type="EMBL" id="SMX21969.1"/>
    </source>
</evidence>
<dbReference type="AlphaFoldDB" id="A0A238IUB1"/>
<keyword evidence="2" id="KW-1185">Reference proteome</keyword>
<proteinExistence type="predicted"/>
<organism evidence="1 2">
    <name type="scientific">Boseongicola aestuarii</name>
    <dbReference type="NCBI Taxonomy" id="1470561"/>
    <lineage>
        <taxon>Bacteria</taxon>
        <taxon>Pseudomonadati</taxon>
        <taxon>Pseudomonadota</taxon>
        <taxon>Alphaproteobacteria</taxon>
        <taxon>Rhodobacterales</taxon>
        <taxon>Paracoccaceae</taxon>
        <taxon>Boseongicola</taxon>
    </lineage>
</organism>
<dbReference type="InterPro" id="IPR046766">
    <property type="entry name" value="Bact_hydrolase"/>
</dbReference>
<accession>A0A238IUB1</accession>
<sequence>METNVLPKMDMSDNPTGCCPKFNPEGWDGRHLHFEDKPFVRATTRAVMHIPINMGSVFTRVQTHIEDAAAQDPEGYLVLSRDLSSSEGEHLFAVTGPVPNEEMTTVSGDFITRVFEGPYRHAKNWVHDMETAATADGHRAKRVFMFYTTCPRCARAYGKNYVVGVAEI</sequence>